<organism evidence="11 12">
    <name type="scientific">Bordetella genomosp. 1</name>
    <dbReference type="NCBI Taxonomy" id="1395607"/>
    <lineage>
        <taxon>Bacteria</taxon>
        <taxon>Pseudomonadati</taxon>
        <taxon>Pseudomonadota</taxon>
        <taxon>Betaproteobacteria</taxon>
        <taxon>Burkholderiales</taxon>
        <taxon>Alcaligenaceae</taxon>
        <taxon>Bordetella</taxon>
    </lineage>
</organism>
<keyword evidence="6" id="KW-0472">Membrane</keyword>
<dbReference type="GO" id="GO:1990281">
    <property type="term" value="C:efflux pump complex"/>
    <property type="evidence" value="ECO:0007669"/>
    <property type="project" value="TreeGrafter"/>
</dbReference>
<keyword evidence="3" id="KW-0813">Transport</keyword>
<evidence type="ECO:0008006" key="13">
    <source>
        <dbReference type="Google" id="ProtNLM"/>
    </source>
</evidence>
<dbReference type="EMBL" id="NEVL01000002">
    <property type="protein sequence ID" value="OZI39397.1"/>
    <property type="molecule type" value="Genomic_DNA"/>
</dbReference>
<evidence type="ECO:0000256" key="9">
    <source>
        <dbReference type="SAM" id="MobiDB-lite"/>
    </source>
</evidence>
<evidence type="ECO:0000256" key="8">
    <source>
        <dbReference type="SAM" id="Coils"/>
    </source>
</evidence>
<keyword evidence="8" id="KW-0175">Coiled coil</keyword>
<keyword evidence="4" id="KW-1134">Transmembrane beta strand</keyword>
<dbReference type="InterPro" id="IPR003423">
    <property type="entry name" value="OMP_efflux"/>
</dbReference>
<dbReference type="InterPro" id="IPR051906">
    <property type="entry name" value="TolC-like"/>
</dbReference>
<evidence type="ECO:0000256" key="6">
    <source>
        <dbReference type="ARBA" id="ARBA00023136"/>
    </source>
</evidence>
<sequence length="503" mass="53209">MAFAVALAVALAGGLSGVAAEPATPQPATAGTSATANKSATANTPARASTSARASTFATSATAGTTAKAAPASRAAASRYTLAGNRLRAPAAPSAGDARDDPADAAVLPHLVGMAFARYPALRAQQLQQEAAQAGVAGARWQFFPTPVVSMERAAYGSSGSLERGDRQVLTVGLRQPIWTGGRLTTNLDRAQLRVHQSEAELESLRQQVALRVIQHWSDAVAAHEVVQALEQSRAMHERLRALVSRRAADGASPEADVQLARSRLESVNADLEAARARRDTALARLAVLVGQPVPESLLVDEPPPAPVAGEPASALRAAAREMSPDIARARVAAQLAERDIDSAQQAMLPEVYLRAERQYGNFNQRGAPPENRVFIGVSTAFTGGLSNLSAVDGARAQYRAALENVRTQQLTLDEQVTADLTLARATAQRKASLAQARRAAGDVSLSWERQFLAGRKQWQDLMNSAREQAQTDAQLAETIGAEQLTGWRLLVLTRGVNALFQP</sequence>
<evidence type="ECO:0000256" key="7">
    <source>
        <dbReference type="ARBA" id="ARBA00023237"/>
    </source>
</evidence>
<dbReference type="GO" id="GO:0015562">
    <property type="term" value="F:efflux transmembrane transporter activity"/>
    <property type="evidence" value="ECO:0007669"/>
    <property type="project" value="InterPro"/>
</dbReference>
<feature type="region of interest" description="Disordered" evidence="9">
    <location>
        <begin position="23"/>
        <end position="70"/>
    </location>
</feature>
<evidence type="ECO:0000313" key="12">
    <source>
        <dbReference type="Proteomes" id="UP000217005"/>
    </source>
</evidence>
<comment type="similarity">
    <text evidence="2">Belongs to the outer membrane factor (OMF) (TC 1.B.17) family.</text>
</comment>
<evidence type="ECO:0000256" key="10">
    <source>
        <dbReference type="SAM" id="SignalP"/>
    </source>
</evidence>
<accession>A0A261SQW8</accession>
<dbReference type="Pfam" id="PF02321">
    <property type="entry name" value="OEP"/>
    <property type="match status" value="1"/>
</dbReference>
<feature type="signal peptide" evidence="10">
    <location>
        <begin position="1"/>
        <end position="19"/>
    </location>
</feature>
<dbReference type="PANTHER" id="PTHR30026">
    <property type="entry name" value="OUTER MEMBRANE PROTEIN TOLC"/>
    <property type="match status" value="1"/>
</dbReference>
<dbReference type="AlphaFoldDB" id="A0A261SQW8"/>
<keyword evidence="10" id="KW-0732">Signal</keyword>
<dbReference type="GO" id="GO:0009279">
    <property type="term" value="C:cell outer membrane"/>
    <property type="evidence" value="ECO:0007669"/>
    <property type="project" value="UniProtKB-SubCell"/>
</dbReference>
<reference evidence="11 12" key="1">
    <citation type="submission" date="2017-05" db="EMBL/GenBank/DDBJ databases">
        <title>Complete and WGS of Bordetella genogroups.</title>
        <authorList>
            <person name="Spilker T."/>
            <person name="LiPuma J."/>
        </authorList>
    </citation>
    <scope>NUCLEOTIDE SEQUENCE [LARGE SCALE GENOMIC DNA]</scope>
    <source>
        <strain evidence="11 12">AU17610</strain>
    </source>
</reference>
<keyword evidence="5" id="KW-0812">Transmembrane</keyword>
<name>A0A261SQW8_9BORD</name>
<evidence type="ECO:0000256" key="3">
    <source>
        <dbReference type="ARBA" id="ARBA00022448"/>
    </source>
</evidence>
<evidence type="ECO:0000256" key="2">
    <source>
        <dbReference type="ARBA" id="ARBA00007613"/>
    </source>
</evidence>
<dbReference type="PANTHER" id="PTHR30026:SF22">
    <property type="entry name" value="OUTER MEMBRANE EFFLUX PROTEIN"/>
    <property type="match status" value="1"/>
</dbReference>
<comment type="subcellular location">
    <subcellularLocation>
        <location evidence="1">Cell outer membrane</location>
    </subcellularLocation>
</comment>
<evidence type="ECO:0000256" key="1">
    <source>
        <dbReference type="ARBA" id="ARBA00004442"/>
    </source>
</evidence>
<dbReference type="Proteomes" id="UP000217005">
    <property type="component" value="Unassembled WGS sequence"/>
</dbReference>
<protein>
    <recommendedName>
        <fullName evidence="13">Transporter</fullName>
    </recommendedName>
</protein>
<dbReference type="GO" id="GO:0015288">
    <property type="term" value="F:porin activity"/>
    <property type="evidence" value="ECO:0007669"/>
    <property type="project" value="TreeGrafter"/>
</dbReference>
<keyword evidence="7" id="KW-0998">Cell outer membrane</keyword>
<comment type="caution">
    <text evidence="11">The sequence shown here is derived from an EMBL/GenBank/DDBJ whole genome shotgun (WGS) entry which is preliminary data.</text>
</comment>
<evidence type="ECO:0000313" key="11">
    <source>
        <dbReference type="EMBL" id="OZI39397.1"/>
    </source>
</evidence>
<dbReference type="SUPFAM" id="SSF56954">
    <property type="entry name" value="Outer membrane efflux proteins (OEP)"/>
    <property type="match status" value="1"/>
</dbReference>
<feature type="chain" id="PRO_5012831031" description="Transporter" evidence="10">
    <location>
        <begin position="20"/>
        <end position="503"/>
    </location>
</feature>
<evidence type="ECO:0000256" key="4">
    <source>
        <dbReference type="ARBA" id="ARBA00022452"/>
    </source>
</evidence>
<feature type="coiled-coil region" evidence="8">
    <location>
        <begin position="258"/>
        <end position="285"/>
    </location>
</feature>
<evidence type="ECO:0000256" key="5">
    <source>
        <dbReference type="ARBA" id="ARBA00022692"/>
    </source>
</evidence>
<dbReference type="Gene3D" id="1.20.1600.10">
    <property type="entry name" value="Outer membrane efflux proteins (OEP)"/>
    <property type="match status" value="1"/>
</dbReference>
<proteinExistence type="inferred from homology"/>
<gene>
    <name evidence="11" type="ORF">CEG14_07715</name>
</gene>